<proteinExistence type="predicted"/>
<reference evidence="1 2" key="1">
    <citation type="journal article" date="2019" name="Int. J. Syst. Evol. Microbiol.">
        <title>The Global Catalogue of Microorganisms (GCM) 10K type strain sequencing project: providing services to taxonomists for standard genome sequencing and annotation.</title>
        <authorList>
            <consortium name="The Broad Institute Genomics Platform"/>
            <consortium name="The Broad Institute Genome Sequencing Center for Infectious Disease"/>
            <person name="Wu L."/>
            <person name="Ma J."/>
        </authorList>
    </citation>
    <scope>NUCLEOTIDE SEQUENCE [LARGE SCALE GENOMIC DNA]</scope>
    <source>
        <strain evidence="1 2">JCM 12393</strain>
    </source>
</reference>
<sequence>MPVIESVILESPEPGTAEAFYSAAFGLGDRLRFRASDEPTTGFRGHVLSLVVSQPGTVDLFTASALDGGAVVVKPARKSLWGYGGVIRTPDGAIWKIATSARKDTAPATRRIDDFVLLLGVDDVKTTKRFYTDHGLTVAKSFGNKYVEFDTAPSRLKLALYPRRAAAKDAGIDPEGTGSRRIAIAADHDFTDPDGLAWEAARIRA</sequence>
<protein>
    <recommendedName>
        <fullName evidence="3">Glyoxalase</fullName>
    </recommendedName>
</protein>
<dbReference type="PANTHER" id="PTHR36503:SF1">
    <property type="entry name" value="BLR2520 PROTEIN"/>
    <property type="match status" value="1"/>
</dbReference>
<gene>
    <name evidence="1" type="ORF">GCM10009639_20130</name>
</gene>
<dbReference type="SUPFAM" id="SSF54593">
    <property type="entry name" value="Glyoxalase/Bleomycin resistance protein/Dihydroxybiphenyl dioxygenase"/>
    <property type="match status" value="2"/>
</dbReference>
<dbReference type="RefSeq" id="WP_344331725.1">
    <property type="nucleotide sequence ID" value="NZ_BAAAKJ010000105.1"/>
</dbReference>
<comment type="caution">
    <text evidence="1">The sequence shown here is derived from an EMBL/GenBank/DDBJ whole genome shotgun (WGS) entry which is preliminary data.</text>
</comment>
<accession>A0ABN1XV52</accession>
<dbReference type="EMBL" id="BAAAKJ010000105">
    <property type="protein sequence ID" value="GAA1390930.1"/>
    <property type="molecule type" value="Genomic_DNA"/>
</dbReference>
<evidence type="ECO:0000313" key="1">
    <source>
        <dbReference type="EMBL" id="GAA1390930.1"/>
    </source>
</evidence>
<name>A0ABN1XV52_9ACTN</name>
<evidence type="ECO:0000313" key="2">
    <source>
        <dbReference type="Proteomes" id="UP001499863"/>
    </source>
</evidence>
<dbReference type="Gene3D" id="3.10.180.10">
    <property type="entry name" value="2,3-Dihydroxybiphenyl 1,2-Dioxygenase, domain 1"/>
    <property type="match status" value="2"/>
</dbReference>
<dbReference type="InterPro" id="IPR029068">
    <property type="entry name" value="Glyas_Bleomycin-R_OHBP_Dase"/>
</dbReference>
<dbReference type="PANTHER" id="PTHR36503">
    <property type="entry name" value="BLR2520 PROTEIN"/>
    <property type="match status" value="1"/>
</dbReference>
<dbReference type="Proteomes" id="UP001499863">
    <property type="component" value="Unassembled WGS sequence"/>
</dbReference>
<evidence type="ECO:0008006" key="3">
    <source>
        <dbReference type="Google" id="ProtNLM"/>
    </source>
</evidence>
<organism evidence="1 2">
    <name type="scientific">Kitasatospora putterlickiae</name>
    <dbReference type="NCBI Taxonomy" id="221725"/>
    <lineage>
        <taxon>Bacteria</taxon>
        <taxon>Bacillati</taxon>
        <taxon>Actinomycetota</taxon>
        <taxon>Actinomycetes</taxon>
        <taxon>Kitasatosporales</taxon>
        <taxon>Streptomycetaceae</taxon>
        <taxon>Kitasatospora</taxon>
    </lineage>
</organism>
<keyword evidence="2" id="KW-1185">Reference proteome</keyword>